<dbReference type="InterPro" id="IPR025534">
    <property type="entry name" value="DUF4420"/>
</dbReference>
<dbReference type="RefSeq" id="WP_220162188.1">
    <property type="nucleotide sequence ID" value="NZ_CP080507.1"/>
</dbReference>
<dbReference type="Pfam" id="PF14390">
    <property type="entry name" value="DUF4420"/>
    <property type="match status" value="1"/>
</dbReference>
<proteinExistence type="predicted"/>
<name>A0A8F9XL84_9BACT</name>
<protein>
    <submittedName>
        <fullName evidence="1">PD-(D/E)XK motif protein</fullName>
    </submittedName>
</protein>
<dbReference type="Proteomes" id="UP000825051">
    <property type="component" value="Chromosome"/>
</dbReference>
<gene>
    <name evidence="1" type="ORF">K0B96_16880</name>
</gene>
<accession>A0A8F9XL84</accession>
<dbReference type="KEGG" id="ole:K0B96_16880"/>
<evidence type="ECO:0000313" key="1">
    <source>
        <dbReference type="EMBL" id="QYM78956.1"/>
    </source>
</evidence>
<reference evidence="1" key="1">
    <citation type="submission" date="2021-08" db="EMBL/GenBank/DDBJ databases">
        <title>Genome of a novel bacterium of the phylum Verrucomicrobia, Oleiharenicola sp. KSB-15.</title>
        <authorList>
            <person name="Chung J.-H."/>
            <person name="Ahn J.-H."/>
            <person name="Yoon Y."/>
            <person name="Kim D.-Y."/>
            <person name="An S.-H."/>
            <person name="Park I."/>
            <person name="Yeon J."/>
        </authorList>
    </citation>
    <scope>NUCLEOTIDE SEQUENCE</scope>
    <source>
        <strain evidence="1">KSB-15</strain>
    </source>
</reference>
<evidence type="ECO:0000313" key="2">
    <source>
        <dbReference type="Proteomes" id="UP000825051"/>
    </source>
</evidence>
<sequence>MSEPLTIGFSALWKELEASAGADASRWWLIRCRPTPGRSLFAAREAGTGRRAVLLPLDGAQQPARRQWPEFSALAPACVVIDGVPHIGATLTEPRFADVFDALAVDLAWRVEEAPTASAAVIVLLGQLRRWQRFLASARDGLDPAAQRGLWGELHFLHTRLLPLVGGAAVTGWKGPEGAHQDFQFPSAWIEVKTTLAKQPQSVRIASERQLDDTLAPALFLHVLALEAHEGGAATLPAEVAAVRASLSAWPEARENFEDALLAAGYLDQHSPRYGSVGYAVRQTQDYRVAPGFPRIVETGLPNGVGEVGYALSLAACTDFAIPPDALAAALVHPA</sequence>
<dbReference type="EMBL" id="CP080507">
    <property type="protein sequence ID" value="QYM78956.1"/>
    <property type="molecule type" value="Genomic_DNA"/>
</dbReference>
<keyword evidence="2" id="KW-1185">Reference proteome</keyword>
<dbReference type="AlphaFoldDB" id="A0A8F9XL84"/>
<organism evidence="1 2">
    <name type="scientific">Horticoccus luteus</name>
    <dbReference type="NCBI Taxonomy" id="2862869"/>
    <lineage>
        <taxon>Bacteria</taxon>
        <taxon>Pseudomonadati</taxon>
        <taxon>Verrucomicrobiota</taxon>
        <taxon>Opitutia</taxon>
        <taxon>Opitutales</taxon>
        <taxon>Opitutaceae</taxon>
        <taxon>Horticoccus</taxon>
    </lineage>
</organism>